<dbReference type="InterPro" id="IPR023606">
    <property type="entry name" value="CoA-Trfase_III_dom_1_sf"/>
</dbReference>
<evidence type="ECO:0000313" key="2">
    <source>
        <dbReference type="EMBL" id="ARU03398.1"/>
    </source>
</evidence>
<dbReference type="OrthoDB" id="9058532at2"/>
<dbReference type="KEGG" id="cser:CCO03_00720"/>
<evidence type="ECO:0000256" key="1">
    <source>
        <dbReference type="ARBA" id="ARBA00022679"/>
    </source>
</evidence>
<name>A0A1Y0EJ02_9BURK</name>
<gene>
    <name evidence="2" type="ORF">CCO03_00720</name>
</gene>
<accession>A0A1Y0EJ02</accession>
<dbReference type="InterPro" id="IPR044855">
    <property type="entry name" value="CoA-Trfase_III_dom3_sf"/>
</dbReference>
<dbReference type="SUPFAM" id="SSF89796">
    <property type="entry name" value="CoA-transferase family III (CaiB/BaiF)"/>
    <property type="match status" value="1"/>
</dbReference>
<dbReference type="Gene3D" id="3.30.1540.10">
    <property type="entry name" value="formyl-coa transferase, domain 3"/>
    <property type="match status" value="1"/>
</dbReference>
<dbReference type="GO" id="GO:0008410">
    <property type="term" value="F:CoA-transferase activity"/>
    <property type="evidence" value="ECO:0007669"/>
    <property type="project" value="TreeGrafter"/>
</dbReference>
<dbReference type="Proteomes" id="UP000196138">
    <property type="component" value="Chromosome"/>
</dbReference>
<dbReference type="EMBL" id="CP021455">
    <property type="protein sequence ID" value="ARU03398.1"/>
    <property type="molecule type" value="Genomic_DNA"/>
</dbReference>
<dbReference type="InterPro" id="IPR050483">
    <property type="entry name" value="CoA-transferase_III_domain"/>
</dbReference>
<protein>
    <submittedName>
        <fullName evidence="2">CoA transferase</fullName>
    </submittedName>
</protein>
<dbReference type="InterPro" id="IPR003673">
    <property type="entry name" value="CoA-Trfase_fam_III"/>
</dbReference>
<dbReference type="Pfam" id="PF02515">
    <property type="entry name" value="CoA_transf_3"/>
    <property type="match status" value="1"/>
</dbReference>
<dbReference type="AlphaFoldDB" id="A0A1Y0EJ02"/>
<reference evidence="2 3" key="1">
    <citation type="submission" date="2017-05" db="EMBL/GenBank/DDBJ databases">
        <authorList>
            <person name="Song R."/>
            <person name="Chenine A.L."/>
            <person name="Ruprecht R.M."/>
        </authorList>
    </citation>
    <scope>NUCLEOTIDE SEQUENCE [LARGE SCALE GENOMIC DNA]</scope>
    <source>
        <strain evidence="2 3">DSM 26136</strain>
    </source>
</reference>
<evidence type="ECO:0000313" key="3">
    <source>
        <dbReference type="Proteomes" id="UP000196138"/>
    </source>
</evidence>
<dbReference type="RefSeq" id="WP_087275890.1">
    <property type="nucleotide sequence ID" value="NZ_CP021455.1"/>
</dbReference>
<proteinExistence type="predicted"/>
<keyword evidence="1 2" id="KW-0808">Transferase</keyword>
<dbReference type="PANTHER" id="PTHR48207:SF3">
    <property type="entry name" value="SUCCINATE--HYDROXYMETHYLGLUTARATE COA-TRANSFERASE"/>
    <property type="match status" value="1"/>
</dbReference>
<sequence>MTSSRLPLAGVRVVEFGQYIAAPGAAMLLADLGAEVIKVEGLSGDSARNPDAAGHAPMFVAYNRHKRSVALDLRSTAGAEAARRLALSADVVLHNTRVGVMERVQLDAPSLRARKPGLIHASITGFGRSGPSRSRPGLDIAAQAESGMMSITGEREGGPLKAGFTVVDVATASATANAILAALFRRAMQGEGDTIEVSLLAVAVQVQAQLWAEYQCSGQLPQRVGNCQPKVAPAADVVAVADGHLVISATTDAHWLRLCTAIGQPQLADDPRFACNASRVANRPALLAALGAALGPLRAEDAREQLERHNVVVGVVRNYQQVLDSPDVQASGIFAPVDVGERTIRVPDLPFAMDSITQSRLPHKTPGRIPQLGEHTTAVLAELGYAAADIAQMHQDGAIGIHPSPLRTEALA</sequence>
<organism evidence="2 3">
    <name type="scientific">Comamonas serinivorans</name>
    <dbReference type="NCBI Taxonomy" id="1082851"/>
    <lineage>
        <taxon>Bacteria</taxon>
        <taxon>Pseudomonadati</taxon>
        <taxon>Pseudomonadota</taxon>
        <taxon>Betaproteobacteria</taxon>
        <taxon>Burkholderiales</taxon>
        <taxon>Comamonadaceae</taxon>
        <taxon>Comamonas</taxon>
    </lineage>
</organism>
<keyword evidence="3" id="KW-1185">Reference proteome</keyword>
<dbReference type="PANTHER" id="PTHR48207">
    <property type="entry name" value="SUCCINATE--HYDROXYMETHYLGLUTARATE COA-TRANSFERASE"/>
    <property type="match status" value="1"/>
</dbReference>
<dbReference type="Gene3D" id="3.40.50.10540">
    <property type="entry name" value="Crotonobetainyl-coa:carnitine coa-transferase, domain 1"/>
    <property type="match status" value="1"/>
</dbReference>